<dbReference type="CDD" id="cd00037">
    <property type="entry name" value="CLECT"/>
    <property type="match status" value="1"/>
</dbReference>
<dbReference type="PANTHER" id="PTHR22803">
    <property type="entry name" value="MANNOSE, PHOSPHOLIPASE, LECTIN RECEPTOR RELATED"/>
    <property type="match status" value="1"/>
</dbReference>
<evidence type="ECO:0000259" key="2">
    <source>
        <dbReference type="PROSITE" id="PS50041"/>
    </source>
</evidence>
<feature type="domain" description="C-type lectin" evidence="2">
    <location>
        <begin position="11"/>
        <end position="76"/>
    </location>
</feature>
<gene>
    <name evidence="3" type="ORF">C0Q70_17269</name>
</gene>
<dbReference type="AlphaFoldDB" id="A0A2T7NS70"/>
<name>A0A2T7NS70_POMCA</name>
<dbReference type="Proteomes" id="UP000245119">
    <property type="component" value="Linkage Group LG10"/>
</dbReference>
<keyword evidence="1" id="KW-1015">Disulfide bond</keyword>
<protein>
    <recommendedName>
        <fullName evidence="2">C-type lectin domain-containing protein</fullName>
    </recommendedName>
</protein>
<dbReference type="EMBL" id="PZQS01000010">
    <property type="protein sequence ID" value="PVD23992.1"/>
    <property type="molecule type" value="Genomic_DNA"/>
</dbReference>
<keyword evidence="4" id="KW-1185">Reference proteome</keyword>
<dbReference type="InterPro" id="IPR018378">
    <property type="entry name" value="C-type_lectin_CS"/>
</dbReference>
<evidence type="ECO:0000256" key="1">
    <source>
        <dbReference type="ARBA" id="ARBA00023157"/>
    </source>
</evidence>
<dbReference type="OrthoDB" id="6042430at2759"/>
<dbReference type="SUPFAM" id="SSF56436">
    <property type="entry name" value="C-type lectin-like"/>
    <property type="match status" value="2"/>
</dbReference>
<dbReference type="InterPro" id="IPR016187">
    <property type="entry name" value="CTDL_fold"/>
</dbReference>
<dbReference type="Gene3D" id="3.10.100.10">
    <property type="entry name" value="Mannose-Binding Protein A, subunit A"/>
    <property type="match status" value="2"/>
</dbReference>
<dbReference type="InterPro" id="IPR001304">
    <property type="entry name" value="C-type_lectin-like"/>
</dbReference>
<accession>A0A2T7NS70</accession>
<dbReference type="PROSITE" id="PS50041">
    <property type="entry name" value="C_TYPE_LECTIN_2"/>
    <property type="match status" value="2"/>
</dbReference>
<dbReference type="InterPro" id="IPR050111">
    <property type="entry name" value="C-type_lectin/snaclec_domain"/>
</dbReference>
<evidence type="ECO:0000313" key="4">
    <source>
        <dbReference type="Proteomes" id="UP000245119"/>
    </source>
</evidence>
<comment type="caution">
    <text evidence="3">The sequence shown here is derived from an EMBL/GenBank/DDBJ whole genome shotgun (WGS) entry which is preliminary data.</text>
</comment>
<feature type="domain" description="C-type lectin" evidence="2">
    <location>
        <begin position="96"/>
        <end position="212"/>
    </location>
</feature>
<reference evidence="3 4" key="1">
    <citation type="submission" date="2018-04" db="EMBL/GenBank/DDBJ databases">
        <title>The genome of golden apple snail Pomacea canaliculata provides insight into stress tolerance and invasive adaptation.</title>
        <authorList>
            <person name="Liu C."/>
            <person name="Liu B."/>
            <person name="Ren Y."/>
            <person name="Zhang Y."/>
            <person name="Wang H."/>
            <person name="Li S."/>
            <person name="Jiang F."/>
            <person name="Yin L."/>
            <person name="Zhang G."/>
            <person name="Qian W."/>
            <person name="Fan W."/>
        </authorList>
    </citation>
    <scope>NUCLEOTIDE SEQUENCE [LARGE SCALE GENOMIC DNA]</scope>
    <source>
        <strain evidence="3">SZHN2017</strain>
        <tissue evidence="3">Muscle</tissue>
    </source>
</reference>
<dbReference type="SMART" id="SM00034">
    <property type="entry name" value="CLECT"/>
    <property type="match status" value="1"/>
</dbReference>
<dbReference type="InterPro" id="IPR016186">
    <property type="entry name" value="C-type_lectin-like/link_sf"/>
</dbReference>
<evidence type="ECO:0000313" key="3">
    <source>
        <dbReference type="EMBL" id="PVD23992.1"/>
    </source>
</evidence>
<organism evidence="3 4">
    <name type="scientific">Pomacea canaliculata</name>
    <name type="common">Golden apple snail</name>
    <dbReference type="NCBI Taxonomy" id="400727"/>
    <lineage>
        <taxon>Eukaryota</taxon>
        <taxon>Metazoa</taxon>
        <taxon>Spiralia</taxon>
        <taxon>Lophotrochozoa</taxon>
        <taxon>Mollusca</taxon>
        <taxon>Gastropoda</taxon>
        <taxon>Caenogastropoda</taxon>
        <taxon>Architaenioglossa</taxon>
        <taxon>Ampullarioidea</taxon>
        <taxon>Ampullariidae</taxon>
        <taxon>Pomacea</taxon>
    </lineage>
</organism>
<dbReference type="PROSITE" id="PS00615">
    <property type="entry name" value="C_TYPE_LECTIN_1"/>
    <property type="match status" value="1"/>
</dbReference>
<sequence length="249" mass="28554">MELADSEGTWWVKLQSNSSESKGMSLYDSSSFSGEIILWNEGEPNNLDSHEDCVEMYPTGKLNDVPCYRQQNYICKKYLKLDIHSRNSCDTNWTMILDSCYKLYNEKKQWKDAKSSCNEDGANLLTLESLDELVRKEMDRIARDEHWWVGLHEIPTNHSSAKWQWLERPPMISPAVTQWKKDVLITEDCLVMDSDGFLSGKPCDSSLFFICTTVNLKGSAEPLRVTSCPIRPCRGLVPKTVAKPREQIC</sequence>
<dbReference type="Pfam" id="PF00059">
    <property type="entry name" value="Lectin_C"/>
    <property type="match status" value="2"/>
</dbReference>
<proteinExistence type="predicted"/>